<dbReference type="InterPro" id="IPR002110">
    <property type="entry name" value="Ankyrin_rpt"/>
</dbReference>
<dbReference type="Gene3D" id="3.30.710.10">
    <property type="entry name" value="Potassium Channel Kv1.1, Chain A"/>
    <property type="match status" value="1"/>
</dbReference>
<dbReference type="InterPro" id="IPR000210">
    <property type="entry name" value="BTB/POZ_dom"/>
</dbReference>
<dbReference type="SMART" id="SM00248">
    <property type="entry name" value="ANK"/>
    <property type="match status" value="4"/>
</dbReference>
<dbReference type="AlphaFoldDB" id="A0AAV7YIW5"/>
<accession>A0AAV7YIW5</accession>
<dbReference type="SUPFAM" id="SSF54695">
    <property type="entry name" value="POZ domain"/>
    <property type="match status" value="1"/>
</dbReference>
<dbReference type="CDD" id="cd18186">
    <property type="entry name" value="BTB_POZ_ZBTB_KLHL-like"/>
    <property type="match status" value="1"/>
</dbReference>
<feature type="repeat" description="ANK" evidence="3">
    <location>
        <begin position="137"/>
        <end position="170"/>
    </location>
</feature>
<protein>
    <submittedName>
        <fullName evidence="5">Ankyrin repeat-containing protein</fullName>
    </submittedName>
</protein>
<organism evidence="5 6">
    <name type="scientific">Anaeramoeba flamelloides</name>
    <dbReference type="NCBI Taxonomy" id="1746091"/>
    <lineage>
        <taxon>Eukaryota</taxon>
        <taxon>Metamonada</taxon>
        <taxon>Anaeramoebidae</taxon>
        <taxon>Anaeramoeba</taxon>
    </lineage>
</organism>
<reference evidence="5" key="1">
    <citation type="submission" date="2022-08" db="EMBL/GenBank/DDBJ databases">
        <title>Novel sulphate-reducing endosymbionts in the free-living metamonad Anaeramoeba.</title>
        <authorList>
            <person name="Jerlstrom-Hultqvist J."/>
            <person name="Cepicka I."/>
            <person name="Gallot-Lavallee L."/>
            <person name="Salas-Leiva D."/>
            <person name="Curtis B.A."/>
            <person name="Zahonova K."/>
            <person name="Pipaliya S."/>
            <person name="Dacks J."/>
            <person name="Roger A.J."/>
        </authorList>
    </citation>
    <scope>NUCLEOTIDE SEQUENCE</scope>
    <source>
        <strain evidence="5">Busselton2</strain>
    </source>
</reference>
<evidence type="ECO:0000256" key="3">
    <source>
        <dbReference type="PROSITE-ProRule" id="PRU00023"/>
    </source>
</evidence>
<evidence type="ECO:0000313" key="6">
    <source>
        <dbReference type="Proteomes" id="UP001146793"/>
    </source>
</evidence>
<dbReference type="SUPFAM" id="SSF48403">
    <property type="entry name" value="Ankyrin repeat"/>
    <property type="match status" value="1"/>
</dbReference>
<dbReference type="PANTHER" id="PTHR24126">
    <property type="entry name" value="ANKYRIN REPEAT, PH AND SEC7 DOMAIN CONTAINING PROTEIN SECG-RELATED"/>
    <property type="match status" value="1"/>
</dbReference>
<evidence type="ECO:0000256" key="1">
    <source>
        <dbReference type="ARBA" id="ARBA00022737"/>
    </source>
</evidence>
<sequence length="476" mass="55638">MSSRILSPLVFPYIRTKQREKWKKLVTKTNIKSTLMNTKECYKQGKDWTVLHLVCKYDPTVENLRYLTSLGADWTPLHYLCQKNASREIIEYMIQQGAKLNEPDVKPLDNILTISKKAEAVKLLIKYGADPNKTNEFGNNSLHTLAKSKLKKKLVQILIESGCDINAPTLTPLHILCMRNGNIKDLELLIKNGANTNALTKDKKNAGHLLVKHLSTQIDLTDHLKLLMKYGLNGNQVDSNKKIKDYLTYWGSKTPSNIQDVLFKLTSPIVEEFKQLFERKELTDSTLKDIPIHKLLVEFRTGQTIEKLEEIFKEDSQEDINSFLKFIYFNLVENENKIQKICSKIGIKNYQNKNLQYDLQKLYMCDQTKNFIIKTESKEEIKIHKFLLLARSELFRGMFLSIIEDQKFVTDFSNRSPITIRTWVKFLYLDYLDLETEEEIKNKNLILDELDDAIDYYQFHKKTRLIHELAELEEKK</sequence>
<evidence type="ECO:0000259" key="4">
    <source>
        <dbReference type="PROSITE" id="PS50097"/>
    </source>
</evidence>
<dbReference type="Pfam" id="PF00023">
    <property type="entry name" value="Ank"/>
    <property type="match status" value="1"/>
</dbReference>
<keyword evidence="2 3" id="KW-0040">ANK repeat</keyword>
<dbReference type="Pfam" id="PF00651">
    <property type="entry name" value="BTB"/>
    <property type="match status" value="1"/>
</dbReference>
<evidence type="ECO:0000313" key="5">
    <source>
        <dbReference type="EMBL" id="KAJ3429404.1"/>
    </source>
</evidence>
<dbReference type="InterPro" id="IPR036770">
    <property type="entry name" value="Ankyrin_rpt-contain_sf"/>
</dbReference>
<dbReference type="Proteomes" id="UP001146793">
    <property type="component" value="Unassembled WGS sequence"/>
</dbReference>
<name>A0AAV7YIW5_9EUKA</name>
<keyword evidence="1" id="KW-0677">Repeat</keyword>
<dbReference type="InterPro" id="IPR011333">
    <property type="entry name" value="SKP1/BTB/POZ_sf"/>
</dbReference>
<dbReference type="EMBL" id="JANTQA010000057">
    <property type="protein sequence ID" value="KAJ3429404.1"/>
    <property type="molecule type" value="Genomic_DNA"/>
</dbReference>
<evidence type="ECO:0000256" key="2">
    <source>
        <dbReference type="ARBA" id="ARBA00023043"/>
    </source>
</evidence>
<gene>
    <name evidence="5" type="ORF">M0812_24750</name>
</gene>
<dbReference type="Pfam" id="PF12796">
    <property type="entry name" value="Ank_2"/>
    <property type="match status" value="1"/>
</dbReference>
<feature type="repeat" description="ANK" evidence="3">
    <location>
        <begin position="72"/>
        <end position="105"/>
    </location>
</feature>
<dbReference type="Gene3D" id="1.25.40.20">
    <property type="entry name" value="Ankyrin repeat-containing domain"/>
    <property type="match status" value="1"/>
</dbReference>
<dbReference type="PROSITE" id="PS50088">
    <property type="entry name" value="ANK_REPEAT"/>
    <property type="match status" value="2"/>
</dbReference>
<proteinExistence type="predicted"/>
<feature type="domain" description="BTB" evidence="4">
    <location>
        <begin position="369"/>
        <end position="436"/>
    </location>
</feature>
<comment type="caution">
    <text evidence="5">The sequence shown here is derived from an EMBL/GenBank/DDBJ whole genome shotgun (WGS) entry which is preliminary data.</text>
</comment>
<dbReference type="PROSITE" id="PS50097">
    <property type="entry name" value="BTB"/>
    <property type="match status" value="1"/>
</dbReference>